<evidence type="ECO:0000313" key="2">
    <source>
        <dbReference type="Proteomes" id="UP000002316"/>
    </source>
</evidence>
<dbReference type="RefSeq" id="XP_011777700.1">
    <property type="nucleotide sequence ID" value="XM_011779398.1"/>
</dbReference>
<dbReference type="EMBL" id="FN554973">
    <property type="protein sequence ID" value="CBH15436.1"/>
    <property type="molecule type" value="Genomic_DNA"/>
</dbReference>
<organism evidence="1 2">
    <name type="scientific">Trypanosoma brucei gambiense (strain MHOM/CI/86/DAL972)</name>
    <dbReference type="NCBI Taxonomy" id="679716"/>
    <lineage>
        <taxon>Eukaryota</taxon>
        <taxon>Discoba</taxon>
        <taxon>Euglenozoa</taxon>
        <taxon>Kinetoplastea</taxon>
        <taxon>Metakinetoplastina</taxon>
        <taxon>Trypanosomatida</taxon>
        <taxon>Trypanosomatidae</taxon>
        <taxon>Trypanosoma</taxon>
    </lineage>
</organism>
<gene>
    <name evidence="1" type="ORF">TbgDal_X5210</name>
</gene>
<dbReference type="GeneID" id="23865607"/>
<dbReference type="KEGG" id="tbg:TbgDal_X5210"/>
<protein>
    <submittedName>
        <fullName evidence="1">T. brucei spp.-specific protein</fullName>
    </submittedName>
</protein>
<accession>D0A2E2</accession>
<dbReference type="VEuPathDB" id="TriTrypDB:Tbg972.10.5210"/>
<reference evidence="2" key="1">
    <citation type="journal article" date="2010" name="PLoS Negl. Trop. Dis.">
        <title>The genome sequence of Trypanosoma brucei gambiense, causative agent of chronic human african trypanosomiasis.</title>
        <authorList>
            <person name="Jackson A.P."/>
            <person name="Sanders M."/>
            <person name="Berry A."/>
            <person name="McQuillan J."/>
            <person name="Aslett M.A."/>
            <person name="Quail M.A."/>
            <person name="Chukualim B."/>
            <person name="Capewell P."/>
            <person name="MacLeod A."/>
            <person name="Melville S.E."/>
            <person name="Gibson W."/>
            <person name="Barry J.D."/>
            <person name="Berriman M."/>
            <person name="Hertz-Fowler C."/>
        </authorList>
    </citation>
    <scope>NUCLEOTIDE SEQUENCE [LARGE SCALE GENOMIC DNA]</scope>
    <source>
        <strain evidence="2">MHOM/CI/86/DAL972</strain>
    </source>
</reference>
<proteinExistence type="predicted"/>
<sequence>MNKDKEMEASTIFGSGKSSWVLNQIPGRPPPAAGAKITRGNTLKKRLPERVLVNIHENLFRKIPATLRILIPSATSYQLRWCATAMREDGGVLHRCVGTKAHGACSVTEAMETTPERYGVLPRFPPLFFHIKTPVAETPAGPRPQNSLPFCWEQNTRKRLVA</sequence>
<dbReference type="Proteomes" id="UP000002316">
    <property type="component" value="Chromosome 10"/>
</dbReference>
<evidence type="ECO:0000313" key="1">
    <source>
        <dbReference type="EMBL" id="CBH15436.1"/>
    </source>
</evidence>
<dbReference type="AlphaFoldDB" id="D0A2E2"/>
<name>D0A2E2_TRYB9</name>